<sequence length="448" mass="50147">MSQRPLWESASRKPEKVKERLADIVAFARGNSPYYRDLYKNVPARVEDPSLLPVTDKKTLMANFDSWVTDRKVTIERVRKFIEDPSLVGEMLLGKYLVATTAGTTGKPGIFILDDNHMRGGTSGLREAFRTWLSLGDVVRIVLRGARFAALHATGGHFVSVTGFTRARRSSRVLAKLTRDFSVDAPIRELVNGLNEFRPAVVLGYASTASLLTREQELGRLRIKPVLLVVTAEGPCGRRVRADRQGLRRKGRQHIGLNRDRWPDLQLHRGMASRRWRLDYPRTDECRFPSRLSGRAVAYRAGDQSRKPGAADPPLRSRRPRPAKAGSLPLRQSLARDPHPGTLRRGPPVSDPSRRGGLDSATRVRDRSRAGSRSVPGRADPPTNLRVRLRFESGADPSQVWQRVHGELKHLLDSNELHQVSIERAEEPPEQSKGGKVRQVIPLSGTRT</sequence>
<gene>
    <name evidence="2" type="ORF">ACFFJ2_10285</name>
</gene>
<dbReference type="EMBL" id="JBHLXD010000014">
    <property type="protein sequence ID" value="MFC0208785.1"/>
    <property type="molecule type" value="Genomic_DNA"/>
</dbReference>
<evidence type="ECO:0000313" key="2">
    <source>
        <dbReference type="EMBL" id="MFC0208785.1"/>
    </source>
</evidence>
<dbReference type="Proteomes" id="UP001589755">
    <property type="component" value="Unassembled WGS sequence"/>
</dbReference>
<dbReference type="InterPro" id="IPR053158">
    <property type="entry name" value="CapK_Type1_Caps_Biosynth"/>
</dbReference>
<feature type="compositionally biased region" description="Basic and acidic residues" evidence="1">
    <location>
        <begin position="352"/>
        <end position="369"/>
    </location>
</feature>
<proteinExistence type="predicted"/>
<dbReference type="RefSeq" id="WP_261522110.1">
    <property type="nucleotide sequence ID" value="NZ_JAODNW010000022.1"/>
</dbReference>
<dbReference type="Gene3D" id="3.40.50.12780">
    <property type="entry name" value="N-terminal domain of ligase-like"/>
    <property type="match status" value="1"/>
</dbReference>
<protein>
    <recommendedName>
        <fullName evidence="4">Coenzyme F390 synthetase</fullName>
    </recommendedName>
</protein>
<keyword evidence="3" id="KW-1185">Reference proteome</keyword>
<evidence type="ECO:0000256" key="1">
    <source>
        <dbReference type="SAM" id="MobiDB-lite"/>
    </source>
</evidence>
<feature type="region of interest" description="Disordered" evidence="1">
    <location>
        <begin position="297"/>
        <end position="384"/>
    </location>
</feature>
<organism evidence="2 3">
    <name type="scientific">Chelativorans intermedius</name>
    <dbReference type="NCBI Taxonomy" id="515947"/>
    <lineage>
        <taxon>Bacteria</taxon>
        <taxon>Pseudomonadati</taxon>
        <taxon>Pseudomonadota</taxon>
        <taxon>Alphaproteobacteria</taxon>
        <taxon>Hyphomicrobiales</taxon>
        <taxon>Phyllobacteriaceae</taxon>
        <taxon>Chelativorans</taxon>
    </lineage>
</organism>
<evidence type="ECO:0008006" key="4">
    <source>
        <dbReference type="Google" id="ProtNLM"/>
    </source>
</evidence>
<reference evidence="2 3" key="1">
    <citation type="submission" date="2024-09" db="EMBL/GenBank/DDBJ databases">
        <authorList>
            <person name="Sun Q."/>
            <person name="Mori K."/>
        </authorList>
    </citation>
    <scope>NUCLEOTIDE SEQUENCE [LARGE SCALE GENOMIC DNA]</scope>
    <source>
        <strain evidence="2 3">CCM 8543</strain>
    </source>
</reference>
<feature type="region of interest" description="Disordered" evidence="1">
    <location>
        <begin position="423"/>
        <end position="448"/>
    </location>
</feature>
<evidence type="ECO:0000313" key="3">
    <source>
        <dbReference type="Proteomes" id="UP001589755"/>
    </source>
</evidence>
<comment type="caution">
    <text evidence="2">The sequence shown here is derived from an EMBL/GenBank/DDBJ whole genome shotgun (WGS) entry which is preliminary data.</text>
</comment>
<dbReference type="InterPro" id="IPR042099">
    <property type="entry name" value="ANL_N_sf"/>
</dbReference>
<accession>A0ABV6D851</accession>
<name>A0ABV6D851_9HYPH</name>
<dbReference type="PANTHER" id="PTHR36932">
    <property type="entry name" value="CAPSULAR POLYSACCHARIDE BIOSYNTHESIS PROTEIN"/>
    <property type="match status" value="1"/>
</dbReference>
<dbReference type="PANTHER" id="PTHR36932:SF1">
    <property type="entry name" value="CAPSULAR POLYSACCHARIDE BIOSYNTHESIS PROTEIN"/>
    <property type="match status" value="1"/>
</dbReference>